<dbReference type="PROSITE" id="PS00061">
    <property type="entry name" value="ADH_SHORT"/>
    <property type="match status" value="1"/>
</dbReference>
<dbReference type="PANTHER" id="PTHR42879:SF2">
    <property type="entry name" value="3-OXOACYL-[ACYL-CARRIER-PROTEIN] REDUCTASE FABG"/>
    <property type="match status" value="1"/>
</dbReference>
<comment type="similarity">
    <text evidence="1">Belongs to the short-chain dehydrogenases/reductases (SDR) family.</text>
</comment>
<accession>A0AAE3VBE3</accession>
<comment type="caution">
    <text evidence="4">The sequence shown here is derived from an EMBL/GenBank/DDBJ whole genome shotgun (WGS) entry which is preliminary data.</text>
</comment>
<dbReference type="SUPFAM" id="SSF51735">
    <property type="entry name" value="NAD(P)-binding Rossmann-fold domains"/>
    <property type="match status" value="1"/>
</dbReference>
<dbReference type="EMBL" id="JAUSTO010000011">
    <property type="protein sequence ID" value="MDQ0153022.1"/>
    <property type="molecule type" value="Genomic_DNA"/>
</dbReference>
<dbReference type="InterPro" id="IPR002347">
    <property type="entry name" value="SDR_fam"/>
</dbReference>
<keyword evidence="5" id="KW-1185">Reference proteome</keyword>
<dbReference type="InterPro" id="IPR050259">
    <property type="entry name" value="SDR"/>
</dbReference>
<protein>
    <submittedName>
        <fullName evidence="4">3-oxoacyl-[acyl-carrier protein] reductase</fullName>
        <ecNumber evidence="4">1.1.1.100</ecNumber>
    </submittedName>
</protein>
<dbReference type="Proteomes" id="UP001241537">
    <property type="component" value="Unassembled WGS sequence"/>
</dbReference>
<proteinExistence type="inferred from homology"/>
<evidence type="ECO:0000256" key="3">
    <source>
        <dbReference type="ARBA" id="ARBA00023221"/>
    </source>
</evidence>
<name>A0AAE3VBE3_9FIRM</name>
<dbReference type="AlphaFoldDB" id="A0AAE3VBE3"/>
<dbReference type="PANTHER" id="PTHR42879">
    <property type="entry name" value="3-OXOACYL-(ACYL-CARRIER-PROTEIN) REDUCTASE"/>
    <property type="match status" value="1"/>
</dbReference>
<dbReference type="Gene3D" id="3.40.50.720">
    <property type="entry name" value="NAD(P)-binding Rossmann-like Domain"/>
    <property type="match status" value="1"/>
</dbReference>
<dbReference type="GO" id="GO:0004316">
    <property type="term" value="F:3-oxoacyl-[acyl-carrier-protein] reductase (NADPH) activity"/>
    <property type="evidence" value="ECO:0007669"/>
    <property type="project" value="UniProtKB-EC"/>
</dbReference>
<dbReference type="FunFam" id="3.40.50.720:FF:000173">
    <property type="entry name" value="3-oxoacyl-[acyl-carrier protein] reductase"/>
    <property type="match status" value="1"/>
</dbReference>
<gene>
    <name evidence="4" type="ORF">J2S20_001729</name>
</gene>
<evidence type="ECO:0000313" key="4">
    <source>
        <dbReference type="EMBL" id="MDQ0153022.1"/>
    </source>
</evidence>
<dbReference type="InterPro" id="IPR020904">
    <property type="entry name" value="Sc_DH/Rdtase_CS"/>
</dbReference>
<dbReference type="RefSeq" id="WP_307255031.1">
    <property type="nucleotide sequence ID" value="NZ_JAUSTO010000011.1"/>
</dbReference>
<organism evidence="4 5">
    <name type="scientific">Moryella indoligenes</name>
    <dbReference type="NCBI Taxonomy" id="371674"/>
    <lineage>
        <taxon>Bacteria</taxon>
        <taxon>Bacillati</taxon>
        <taxon>Bacillota</taxon>
        <taxon>Clostridia</taxon>
        <taxon>Lachnospirales</taxon>
        <taxon>Lachnospiraceae</taxon>
        <taxon>Moryella</taxon>
    </lineage>
</organism>
<dbReference type="GO" id="GO:0008202">
    <property type="term" value="P:steroid metabolic process"/>
    <property type="evidence" value="ECO:0007669"/>
    <property type="project" value="UniProtKB-KW"/>
</dbReference>
<keyword evidence="2 4" id="KW-0560">Oxidoreductase</keyword>
<sequence length="243" mass="25835">MKKTACITGASRGIGRAIALKFAEKGYDLALSCEKNSAQLEQTARDAAAHGARCLCYTGDLGRAENCAALFHEITQSFARLDVLVCNAGISHLGLLQDMSVEEWDRMIQSDLSSVFYLSRLAIPMMLSAGQGKIINLSSVWGHAGASCEVSYSAAKGGVNSFTKALAKELAPSNIQVNAIAPGVIDTEMNQWLSSEDRAALEEEIPAGRFGTPEEVAELALTLAESSSYLTGQIITLSGGWQL</sequence>
<keyword evidence="3" id="KW-0753">Steroid metabolism</keyword>
<evidence type="ECO:0000256" key="1">
    <source>
        <dbReference type="ARBA" id="ARBA00006484"/>
    </source>
</evidence>
<keyword evidence="3" id="KW-0443">Lipid metabolism</keyword>
<dbReference type="NCBIfam" id="NF009466">
    <property type="entry name" value="PRK12826.1-2"/>
    <property type="match status" value="1"/>
</dbReference>
<dbReference type="NCBIfam" id="NF047420">
    <property type="entry name" value="EF_P_mod_YmfI"/>
    <property type="match status" value="1"/>
</dbReference>
<reference evidence="4" key="1">
    <citation type="submission" date="2023-07" db="EMBL/GenBank/DDBJ databases">
        <title>Genomic Encyclopedia of Type Strains, Phase IV (KMG-IV): sequencing the most valuable type-strain genomes for metagenomic binning, comparative biology and taxonomic classification.</title>
        <authorList>
            <person name="Goeker M."/>
        </authorList>
    </citation>
    <scope>NUCLEOTIDE SEQUENCE</scope>
    <source>
        <strain evidence="4">DSM 19659</strain>
    </source>
</reference>
<dbReference type="PRINTS" id="PR00080">
    <property type="entry name" value="SDRFAMILY"/>
</dbReference>
<evidence type="ECO:0000313" key="5">
    <source>
        <dbReference type="Proteomes" id="UP001241537"/>
    </source>
</evidence>
<dbReference type="PRINTS" id="PR00081">
    <property type="entry name" value="GDHRDH"/>
</dbReference>
<dbReference type="GO" id="GO:0032787">
    <property type="term" value="P:monocarboxylic acid metabolic process"/>
    <property type="evidence" value="ECO:0007669"/>
    <property type="project" value="UniProtKB-ARBA"/>
</dbReference>
<dbReference type="EC" id="1.1.1.100" evidence="4"/>
<dbReference type="InterPro" id="IPR036291">
    <property type="entry name" value="NAD(P)-bd_dom_sf"/>
</dbReference>
<dbReference type="Pfam" id="PF13561">
    <property type="entry name" value="adh_short_C2"/>
    <property type="match status" value="1"/>
</dbReference>
<evidence type="ECO:0000256" key="2">
    <source>
        <dbReference type="ARBA" id="ARBA00023002"/>
    </source>
</evidence>